<proteinExistence type="predicted"/>
<dbReference type="InterPro" id="IPR008969">
    <property type="entry name" value="CarboxyPept-like_regulatory"/>
</dbReference>
<dbReference type="CDD" id="cd07341">
    <property type="entry name" value="M56_BlaR1_MecR1_like"/>
    <property type="match status" value="1"/>
</dbReference>
<feature type="transmembrane region" description="Helical" evidence="1">
    <location>
        <begin position="140"/>
        <end position="161"/>
    </location>
</feature>
<keyword evidence="1" id="KW-0812">Transmembrane</keyword>
<feature type="transmembrane region" description="Helical" evidence="1">
    <location>
        <begin position="44"/>
        <end position="70"/>
    </location>
</feature>
<protein>
    <submittedName>
        <fullName evidence="3">M56 family metallopeptidase</fullName>
    </submittedName>
</protein>
<dbReference type="Proteomes" id="UP001155241">
    <property type="component" value="Unassembled WGS sequence"/>
</dbReference>
<keyword evidence="1" id="KW-1133">Transmembrane helix</keyword>
<dbReference type="Pfam" id="PF13620">
    <property type="entry name" value="CarboxypepD_reg"/>
    <property type="match status" value="1"/>
</dbReference>
<feature type="domain" description="Peptidase M56" evidence="2">
    <location>
        <begin position="20"/>
        <end position="333"/>
    </location>
</feature>
<feature type="transmembrane region" description="Helical" evidence="1">
    <location>
        <begin position="344"/>
        <end position="362"/>
    </location>
</feature>
<name>A0A9X2FB74_9BACT</name>
<evidence type="ECO:0000313" key="3">
    <source>
        <dbReference type="EMBL" id="MCO6045324.1"/>
    </source>
</evidence>
<dbReference type="Gene3D" id="2.60.40.1120">
    <property type="entry name" value="Carboxypeptidase-like, regulatory domain"/>
    <property type="match status" value="1"/>
</dbReference>
<keyword evidence="4" id="KW-1185">Reference proteome</keyword>
<dbReference type="InterPro" id="IPR052173">
    <property type="entry name" value="Beta-lactam_resp_regulator"/>
</dbReference>
<evidence type="ECO:0000256" key="1">
    <source>
        <dbReference type="SAM" id="Phobius"/>
    </source>
</evidence>
<comment type="caution">
    <text evidence="3">The sequence shown here is derived from an EMBL/GenBank/DDBJ whole genome shotgun (WGS) entry which is preliminary data.</text>
</comment>
<dbReference type="RefSeq" id="WP_252853440.1">
    <property type="nucleotide sequence ID" value="NZ_JAMXLR010000055.1"/>
</dbReference>
<dbReference type="InterPro" id="IPR008756">
    <property type="entry name" value="Peptidase_M56"/>
</dbReference>
<dbReference type="EMBL" id="JAMXLR010000055">
    <property type="protein sequence ID" value="MCO6045324.1"/>
    <property type="molecule type" value="Genomic_DNA"/>
</dbReference>
<feature type="transmembrane region" description="Helical" evidence="1">
    <location>
        <begin position="12"/>
        <end position="32"/>
    </location>
</feature>
<dbReference type="PANTHER" id="PTHR34978">
    <property type="entry name" value="POSSIBLE SENSOR-TRANSDUCER PROTEIN BLAR"/>
    <property type="match status" value="1"/>
</dbReference>
<dbReference type="AlphaFoldDB" id="A0A9X2FB74"/>
<evidence type="ECO:0000313" key="4">
    <source>
        <dbReference type="Proteomes" id="UP001155241"/>
    </source>
</evidence>
<accession>A0A9X2FB74</accession>
<sequence>MSAIVSDSSTWAWYLVDVGCKSTILVCCALLIDRTLLHRRPLAADTLWSATVLVLGVLPVLCLVTPRIYIPVSTSAVTLDPSNTPAVPVTVANRDTSSDEFVQELPQPVATIEPSRIASAPADPAPVVDAAPPATETPNLVFVLVACYLAGVLFASLRLALSYGSVLRLRRSASPIASGPWVEALAEMKTHLGVVGTVEVYQSTEVSAPLTLGWRRPVVILPASGLEGIDSAAMSVVLLHELTHIARHDFARNLLARCVQCIYWYNPLMLMVGRRAAQLRELICDGVCVASLGNPDAYVQLLLGFAKDMVRRRQLALGLTMVGISRLEHRLENLMPLGRVRATIAWRWGILLSAVVLSVFLGTTTLGQLADDVDEGNRASGVTIDEVIAGLKKAESSIKTLAVNCDVEYEINLTEPGKPLPDDLLIEDGAVSMHRVGSATWEIDKSGAGRLEATYLKTNTRFDGTQREKREGFVSVFDGTRGVFETTISSKEGTVLYRDRRQTDNFTRTSDSPLDFSICKNGHLISELLTQHGGALAGKKEWDGRSLVVVDVEPVRVRDDYVYKQQFWVDPERNYLVVRRFSHVQRGEGLPWGLHLQIDLSSVQEVSPGIWLPFQVDKWNYHVTEVGQGHLVSREHVAVSQWKANAPIAPERLKLVPGSLGSIGEPISRNEANTTSAGEVRPTAADVPDGFRQMLVRAVDSQGKPVPGTRIHVSIWPAGEFKTLKRDYTSAPGGSVNVLVPDPPRLFRVWTQKEGYVPLFAQWWPEQQPDGDQIPNEFTFQLPAGTTIGGTIQDDQGEPIEGVMVEVMLANQVDERQRRPVPSIWLAESPGPGNNPCTTDAEGKWELHNVPAGDDIVVRLKLTHPDYISDYQWGDLQSEQGIRMESLREKSAVIVMRRGVKVSGVIRDAQQNPVDDAVVIWGDDPYIQTGSQEVNSDEKGAYQFAPLKTGRVRLTVVAPGWAPQTRIVKVDAEMGPRDFELAKGQLLRLQFVDGDGQPVPNVYVSIDRWRDSQALYNHRHPNVLDTHIPVRATEQGVYEWSWAPADAVDYAFSADGYRREVQSVTADGTTHAITLVAE</sequence>
<gene>
    <name evidence="3" type="ORF">NG895_15540</name>
</gene>
<organism evidence="3 4">
    <name type="scientific">Aeoliella straminimaris</name>
    <dbReference type="NCBI Taxonomy" id="2954799"/>
    <lineage>
        <taxon>Bacteria</taxon>
        <taxon>Pseudomonadati</taxon>
        <taxon>Planctomycetota</taxon>
        <taxon>Planctomycetia</taxon>
        <taxon>Pirellulales</taxon>
        <taxon>Lacipirellulaceae</taxon>
        <taxon>Aeoliella</taxon>
    </lineage>
</organism>
<evidence type="ECO:0000259" key="2">
    <source>
        <dbReference type="Pfam" id="PF05569"/>
    </source>
</evidence>
<dbReference type="Pfam" id="PF05569">
    <property type="entry name" value="Peptidase_M56"/>
    <property type="match status" value="1"/>
</dbReference>
<dbReference type="SUPFAM" id="SSF49464">
    <property type="entry name" value="Carboxypeptidase regulatory domain-like"/>
    <property type="match status" value="2"/>
</dbReference>
<reference evidence="3" key="1">
    <citation type="submission" date="2022-06" db="EMBL/GenBank/DDBJ databases">
        <title>Aeoliella straminimaris, a novel planctomycete from sediments.</title>
        <authorList>
            <person name="Vitorino I.R."/>
            <person name="Lage O.M."/>
        </authorList>
    </citation>
    <scope>NUCLEOTIDE SEQUENCE</scope>
    <source>
        <strain evidence="3">ICT_H6.2</strain>
    </source>
</reference>
<dbReference type="PANTHER" id="PTHR34978:SF3">
    <property type="entry name" value="SLR0241 PROTEIN"/>
    <property type="match status" value="1"/>
</dbReference>
<keyword evidence="1" id="KW-0472">Membrane</keyword>